<sequence length="77" mass="8733">MTTDSLYAVVYELHGGTRRFIIRAERMDDANAWHWAACDAGVGVIPRFGAVKFHMVDKSSAERYGITNVRWSKSSRL</sequence>
<protein>
    <submittedName>
        <fullName evidence="1">Uncharacterized protein</fullName>
    </submittedName>
</protein>
<reference evidence="1 2" key="1">
    <citation type="submission" date="2016-12" db="EMBL/GenBank/DDBJ databases">
        <title>Draft Genome Sequence of Mercury Resistant Pseudomonas DRA525.</title>
        <authorList>
            <person name="Drace K.M."/>
        </authorList>
    </citation>
    <scope>NUCLEOTIDE SEQUENCE [LARGE SCALE GENOMIC DNA]</scope>
    <source>
        <strain evidence="1 2">DRA525</strain>
    </source>
</reference>
<dbReference type="RefSeq" id="WP_075044688.1">
    <property type="nucleotide sequence ID" value="NZ_CP018743.1"/>
</dbReference>
<accession>A0A1L5PNN4</accession>
<dbReference type="EMBL" id="CP018743">
    <property type="protein sequence ID" value="APO81777.1"/>
    <property type="molecule type" value="Genomic_DNA"/>
</dbReference>
<proteinExistence type="predicted"/>
<dbReference type="AlphaFoldDB" id="A0A1L5PNN4"/>
<dbReference type="InterPro" id="IPR046685">
    <property type="entry name" value="DUF6555"/>
</dbReference>
<name>A0A1L5PNN4_PSEPU</name>
<dbReference type="Proteomes" id="UP000185146">
    <property type="component" value="Chromosome"/>
</dbReference>
<evidence type="ECO:0000313" key="2">
    <source>
        <dbReference type="Proteomes" id="UP000185146"/>
    </source>
</evidence>
<organism evidence="1 2">
    <name type="scientific">Pseudomonas putida</name>
    <name type="common">Arthrobacter siderocapsulatus</name>
    <dbReference type="NCBI Taxonomy" id="303"/>
    <lineage>
        <taxon>Bacteria</taxon>
        <taxon>Pseudomonadati</taxon>
        <taxon>Pseudomonadota</taxon>
        <taxon>Gammaproteobacteria</taxon>
        <taxon>Pseudomonadales</taxon>
        <taxon>Pseudomonadaceae</taxon>
        <taxon>Pseudomonas</taxon>
    </lineage>
</organism>
<dbReference type="Pfam" id="PF20192">
    <property type="entry name" value="DUF6555"/>
    <property type="match status" value="1"/>
</dbReference>
<evidence type="ECO:0000313" key="1">
    <source>
        <dbReference type="EMBL" id="APO81777.1"/>
    </source>
</evidence>
<gene>
    <name evidence="1" type="ORF">BL240_10110</name>
</gene>